<dbReference type="SUPFAM" id="SSF88723">
    <property type="entry name" value="PIN domain-like"/>
    <property type="match status" value="1"/>
</dbReference>
<evidence type="ECO:0000256" key="4">
    <source>
        <dbReference type="ARBA" id="ARBA00022723"/>
    </source>
</evidence>
<evidence type="ECO:0000256" key="3">
    <source>
        <dbReference type="ARBA" id="ARBA00022722"/>
    </source>
</evidence>
<accession>A0ABR7KQN2</accession>
<name>A0ABR7KQN2_9SPHI</name>
<comment type="similarity">
    <text evidence="7 8">Belongs to the PINc/VapC protein family.</text>
</comment>
<evidence type="ECO:0000313" key="10">
    <source>
        <dbReference type="EMBL" id="MBC6110380.1"/>
    </source>
</evidence>
<evidence type="ECO:0000256" key="2">
    <source>
        <dbReference type="ARBA" id="ARBA00022649"/>
    </source>
</evidence>
<keyword evidence="2 8" id="KW-1277">Toxin-antitoxin system</keyword>
<keyword evidence="11" id="KW-1185">Reference proteome</keyword>
<evidence type="ECO:0000256" key="6">
    <source>
        <dbReference type="ARBA" id="ARBA00022842"/>
    </source>
</evidence>
<feature type="binding site" evidence="8">
    <location>
        <position position="97"/>
    </location>
    <ligand>
        <name>Mg(2+)</name>
        <dbReference type="ChEBI" id="CHEBI:18420"/>
    </ligand>
</feature>
<evidence type="ECO:0000256" key="7">
    <source>
        <dbReference type="ARBA" id="ARBA00038093"/>
    </source>
</evidence>
<dbReference type="EC" id="3.1.-.-" evidence="8"/>
<evidence type="ECO:0000256" key="1">
    <source>
        <dbReference type="ARBA" id="ARBA00001946"/>
    </source>
</evidence>
<dbReference type="InterPro" id="IPR029060">
    <property type="entry name" value="PIN-like_dom_sf"/>
</dbReference>
<comment type="caution">
    <text evidence="10">The sequence shown here is derived from an EMBL/GenBank/DDBJ whole genome shotgun (WGS) entry which is preliminary data.</text>
</comment>
<dbReference type="InterPro" id="IPR022907">
    <property type="entry name" value="VapC_family"/>
</dbReference>
<comment type="cofactor">
    <cofactor evidence="1 8">
        <name>Mg(2+)</name>
        <dbReference type="ChEBI" id="CHEBI:18420"/>
    </cofactor>
</comment>
<feature type="binding site" evidence="8">
    <location>
        <position position="9"/>
    </location>
    <ligand>
        <name>Mg(2+)</name>
        <dbReference type="ChEBI" id="CHEBI:18420"/>
    </ligand>
</feature>
<feature type="domain" description="PIN" evidence="9">
    <location>
        <begin position="6"/>
        <end position="121"/>
    </location>
</feature>
<dbReference type="Gene3D" id="3.40.50.1010">
    <property type="entry name" value="5'-nuclease"/>
    <property type="match status" value="1"/>
</dbReference>
<keyword evidence="5 8" id="KW-0378">Hydrolase</keyword>
<gene>
    <name evidence="8" type="primary">vapC</name>
    <name evidence="10" type="ORF">H7U22_08085</name>
</gene>
<evidence type="ECO:0000313" key="11">
    <source>
        <dbReference type="Proteomes" id="UP000652755"/>
    </source>
</evidence>
<keyword evidence="3 8" id="KW-0540">Nuclease</keyword>
<proteinExistence type="inferred from homology"/>
<organism evidence="10 11">
    <name type="scientific">Pedobacter fastidiosus</name>
    <dbReference type="NCBI Taxonomy" id="2765361"/>
    <lineage>
        <taxon>Bacteria</taxon>
        <taxon>Pseudomonadati</taxon>
        <taxon>Bacteroidota</taxon>
        <taxon>Sphingobacteriia</taxon>
        <taxon>Sphingobacteriales</taxon>
        <taxon>Sphingobacteriaceae</taxon>
        <taxon>Pedobacter</taxon>
    </lineage>
</organism>
<protein>
    <recommendedName>
        <fullName evidence="8">Ribonuclease VapC</fullName>
        <shortName evidence="8">RNase VapC</shortName>
        <ecNumber evidence="8">3.1.-.-</ecNumber>
    </recommendedName>
    <alternativeName>
        <fullName evidence="8">Toxin VapC</fullName>
    </alternativeName>
</protein>
<sequence length="129" mass="14722">MAGEIILVDTSILIDYFRKSDKINSKWITLFDEGYDFVISAITYYEIYSGATEAQLSFWNEILRRIDVLPFDERAAKTSVEINKELKKKSQQLAIADLFIAATAVSNNLSLATLNIKHFERIINLEIIA</sequence>
<dbReference type="EMBL" id="JACRYL010000006">
    <property type="protein sequence ID" value="MBC6110380.1"/>
    <property type="molecule type" value="Genomic_DNA"/>
</dbReference>
<dbReference type="Proteomes" id="UP000652755">
    <property type="component" value="Unassembled WGS sequence"/>
</dbReference>
<reference evidence="10 11" key="1">
    <citation type="submission" date="2020-08" db="EMBL/GenBank/DDBJ databases">
        <authorList>
            <person name="Sun Q."/>
            <person name="Inoue M."/>
        </authorList>
    </citation>
    <scope>NUCLEOTIDE SEQUENCE [LARGE SCALE GENOMIC DNA]</scope>
    <source>
        <strain evidence="10 11">CCM 8938</strain>
    </source>
</reference>
<evidence type="ECO:0000256" key="5">
    <source>
        <dbReference type="ARBA" id="ARBA00022801"/>
    </source>
</evidence>
<evidence type="ECO:0000256" key="8">
    <source>
        <dbReference type="HAMAP-Rule" id="MF_00265"/>
    </source>
</evidence>
<dbReference type="InterPro" id="IPR050556">
    <property type="entry name" value="Type_II_TA_system_RNase"/>
</dbReference>
<dbReference type="PANTHER" id="PTHR33653:SF1">
    <property type="entry name" value="RIBONUCLEASE VAPC2"/>
    <property type="match status" value="1"/>
</dbReference>
<comment type="function">
    <text evidence="8">Toxic component of a toxin-antitoxin (TA) system. An RNase.</text>
</comment>
<keyword evidence="6 8" id="KW-0460">Magnesium</keyword>
<dbReference type="Pfam" id="PF01850">
    <property type="entry name" value="PIN"/>
    <property type="match status" value="1"/>
</dbReference>
<keyword evidence="8" id="KW-0800">Toxin</keyword>
<dbReference type="CDD" id="cd09881">
    <property type="entry name" value="PIN_VapC4-5_FitB-like"/>
    <property type="match status" value="1"/>
</dbReference>
<keyword evidence="4 8" id="KW-0479">Metal-binding</keyword>
<evidence type="ECO:0000259" key="9">
    <source>
        <dbReference type="Pfam" id="PF01850"/>
    </source>
</evidence>
<dbReference type="PANTHER" id="PTHR33653">
    <property type="entry name" value="RIBONUCLEASE VAPC2"/>
    <property type="match status" value="1"/>
</dbReference>
<dbReference type="HAMAP" id="MF_00265">
    <property type="entry name" value="VapC_Nob1"/>
    <property type="match status" value="1"/>
</dbReference>
<dbReference type="InterPro" id="IPR002716">
    <property type="entry name" value="PIN_dom"/>
</dbReference>
<dbReference type="RefSeq" id="WP_187070848.1">
    <property type="nucleotide sequence ID" value="NZ_JACRYL010000006.1"/>
</dbReference>